<protein>
    <submittedName>
        <fullName evidence="8">Ninein-like protein</fullName>
    </submittedName>
</protein>
<evidence type="ECO:0000256" key="4">
    <source>
        <dbReference type="ARBA" id="ARBA00022837"/>
    </source>
</evidence>
<dbReference type="PANTHER" id="PTHR18905">
    <property type="entry name" value="NINEIN"/>
    <property type="match status" value="1"/>
</dbReference>
<dbReference type="GO" id="GO:0005813">
    <property type="term" value="C:centrosome"/>
    <property type="evidence" value="ECO:0007669"/>
    <property type="project" value="UniProtKB-SubCell"/>
</dbReference>
<accession>A0A8X6WGU3</accession>
<dbReference type="PANTHER" id="PTHR18905:SF13">
    <property type="entry name" value="NON-CENTROSOMAL MICROTUBULE ARRAY"/>
    <property type="match status" value="1"/>
</dbReference>
<dbReference type="InterPro" id="IPR011992">
    <property type="entry name" value="EF-hand-dom_pair"/>
</dbReference>
<sequence>MLLVSSPLHFILCALLHRQEESLIANIEQWYSRRSTTPETHMMKRRLLNLDFYLTAMEESDGKDTYVTQLKEVFDSCDSTGTGCLNEEELRVLCEKLHLLDHTDILIHHLLENETEVRFEDFKECFVAVLTQAIPSGEDVSETENNEDLADREVSPKFTLGRKKYGRRSRPASIADDDSSVASPVLSPQSSVDQISSSESLVKNSNSENAPGKRPMSPNVSQQPPTKSGRMTEEKMVVSQESCSLTQQPSDSDTDLNQSFENNPVQYLQETWKKLNIGKNGYLNVEELALVCEHIGMDMTEEVIAQLFEKLDCDQDGQISFDEFLQGLFQHGDPQNCDSLLMKSDSPKSIYNDGSRDDHQITNSCVSGIFSCLDPNNTG</sequence>
<reference evidence="8" key="1">
    <citation type="submission" date="2020-08" db="EMBL/GenBank/DDBJ databases">
        <title>Multicomponent nature underlies the extraordinary mechanical properties of spider dragline silk.</title>
        <authorList>
            <person name="Kono N."/>
            <person name="Nakamura H."/>
            <person name="Mori M."/>
            <person name="Yoshida Y."/>
            <person name="Ohtoshi R."/>
            <person name="Malay A.D."/>
            <person name="Moran D.A.P."/>
            <person name="Tomita M."/>
            <person name="Numata K."/>
            <person name="Arakawa K."/>
        </authorList>
    </citation>
    <scope>NUCLEOTIDE SEQUENCE</scope>
</reference>
<feature type="compositionally biased region" description="Low complexity" evidence="6">
    <location>
        <begin position="180"/>
        <end position="209"/>
    </location>
</feature>
<dbReference type="GO" id="GO:0005509">
    <property type="term" value="F:calcium ion binding"/>
    <property type="evidence" value="ECO:0007669"/>
    <property type="project" value="InterPro"/>
</dbReference>
<keyword evidence="3" id="KW-0597">Phosphoprotein</keyword>
<evidence type="ECO:0000313" key="8">
    <source>
        <dbReference type="EMBL" id="GFY34094.1"/>
    </source>
</evidence>
<dbReference type="AlphaFoldDB" id="A0A8X6WGU3"/>
<keyword evidence="2" id="KW-0963">Cytoplasm</keyword>
<dbReference type="InterPro" id="IPR018247">
    <property type="entry name" value="EF_Hand_1_Ca_BS"/>
</dbReference>
<dbReference type="PROSITE" id="PS50222">
    <property type="entry name" value="EF_HAND_2"/>
    <property type="match status" value="3"/>
</dbReference>
<dbReference type="InterPro" id="IPR002048">
    <property type="entry name" value="EF_hand_dom"/>
</dbReference>
<evidence type="ECO:0000256" key="2">
    <source>
        <dbReference type="ARBA" id="ARBA00022490"/>
    </source>
</evidence>
<keyword evidence="4" id="KW-0106">Calcium</keyword>
<evidence type="ECO:0000256" key="3">
    <source>
        <dbReference type="ARBA" id="ARBA00022553"/>
    </source>
</evidence>
<feature type="compositionally biased region" description="Polar residues" evidence="6">
    <location>
        <begin position="239"/>
        <end position="257"/>
    </location>
</feature>
<dbReference type="GO" id="GO:0034454">
    <property type="term" value="P:microtubule anchoring at centrosome"/>
    <property type="evidence" value="ECO:0007669"/>
    <property type="project" value="TreeGrafter"/>
</dbReference>
<feature type="domain" description="EF-hand" evidence="7">
    <location>
        <begin position="299"/>
        <end position="334"/>
    </location>
</feature>
<dbReference type="PROSITE" id="PS00018">
    <property type="entry name" value="EF_HAND_1"/>
    <property type="match status" value="1"/>
</dbReference>
<evidence type="ECO:0000313" key="9">
    <source>
        <dbReference type="Proteomes" id="UP000887159"/>
    </source>
</evidence>
<dbReference type="Proteomes" id="UP000887159">
    <property type="component" value="Unassembled WGS sequence"/>
</dbReference>
<comment type="caution">
    <text evidence="8">The sequence shown here is derived from an EMBL/GenBank/DDBJ whole genome shotgun (WGS) entry which is preliminary data.</text>
</comment>
<dbReference type="Gene3D" id="1.10.238.10">
    <property type="entry name" value="EF-hand"/>
    <property type="match status" value="2"/>
</dbReference>
<feature type="domain" description="EF-hand" evidence="7">
    <location>
        <begin position="65"/>
        <end position="100"/>
    </location>
</feature>
<evidence type="ECO:0000256" key="6">
    <source>
        <dbReference type="SAM" id="MobiDB-lite"/>
    </source>
</evidence>
<dbReference type="SMART" id="SM00054">
    <property type="entry name" value="EFh"/>
    <property type="match status" value="3"/>
</dbReference>
<dbReference type="CDD" id="cd00051">
    <property type="entry name" value="EFh"/>
    <property type="match status" value="1"/>
</dbReference>
<evidence type="ECO:0000259" key="7">
    <source>
        <dbReference type="PROSITE" id="PS50222"/>
    </source>
</evidence>
<feature type="region of interest" description="Disordered" evidence="6">
    <location>
        <begin position="160"/>
        <end position="257"/>
    </location>
</feature>
<dbReference type="SUPFAM" id="SSF47473">
    <property type="entry name" value="EF-hand"/>
    <property type="match status" value="1"/>
</dbReference>
<evidence type="ECO:0000256" key="5">
    <source>
        <dbReference type="ARBA" id="ARBA00023212"/>
    </source>
</evidence>
<feature type="compositionally biased region" description="Basic residues" evidence="6">
    <location>
        <begin position="160"/>
        <end position="170"/>
    </location>
</feature>
<dbReference type="EMBL" id="BMAU01021421">
    <property type="protein sequence ID" value="GFY34094.1"/>
    <property type="molecule type" value="Genomic_DNA"/>
</dbReference>
<name>A0A8X6WGU3_TRICX</name>
<keyword evidence="9" id="KW-1185">Reference proteome</keyword>
<proteinExistence type="predicted"/>
<keyword evidence="5" id="KW-0206">Cytoskeleton</keyword>
<organism evidence="8 9">
    <name type="scientific">Trichonephila clavipes</name>
    <name type="common">Golden silk orbweaver</name>
    <name type="synonym">Nephila clavipes</name>
    <dbReference type="NCBI Taxonomy" id="2585209"/>
    <lineage>
        <taxon>Eukaryota</taxon>
        <taxon>Metazoa</taxon>
        <taxon>Ecdysozoa</taxon>
        <taxon>Arthropoda</taxon>
        <taxon>Chelicerata</taxon>
        <taxon>Arachnida</taxon>
        <taxon>Araneae</taxon>
        <taxon>Araneomorphae</taxon>
        <taxon>Entelegynae</taxon>
        <taxon>Araneoidea</taxon>
        <taxon>Nephilidae</taxon>
        <taxon>Trichonephila</taxon>
    </lineage>
</organism>
<dbReference type="Pfam" id="PF13499">
    <property type="entry name" value="EF-hand_7"/>
    <property type="match status" value="1"/>
</dbReference>
<evidence type="ECO:0000256" key="1">
    <source>
        <dbReference type="ARBA" id="ARBA00004300"/>
    </source>
</evidence>
<feature type="domain" description="EF-hand" evidence="7">
    <location>
        <begin position="263"/>
        <end position="298"/>
    </location>
</feature>
<comment type="subcellular location">
    <subcellularLocation>
        <location evidence="1">Cytoplasm</location>
        <location evidence="1">Cytoskeleton</location>
        <location evidence="1">Microtubule organizing center</location>
        <location evidence="1">Centrosome</location>
    </subcellularLocation>
</comment>
<gene>
    <name evidence="8" type="primary">X975_06703</name>
    <name evidence="8" type="ORF">TNCV_4982971</name>
</gene>